<evidence type="ECO:0000313" key="2">
    <source>
        <dbReference type="EMBL" id="KAJ1176881.1"/>
    </source>
</evidence>
<sequence>MIGGCTPASVLTSSDTERARPRPQKLRCPTLAKQQWGVERSRMRHHCQRRHRKGGIKRSQWELQEAVHRRRSDSLFRV</sequence>
<feature type="compositionally biased region" description="Basic residues" evidence="1">
    <location>
        <begin position="42"/>
        <end position="56"/>
    </location>
</feature>
<name>A0AAV7TKB8_PLEWA</name>
<accession>A0AAV7TKB8</accession>
<proteinExistence type="predicted"/>
<feature type="region of interest" description="Disordered" evidence="1">
    <location>
        <begin position="1"/>
        <end position="58"/>
    </location>
</feature>
<evidence type="ECO:0000313" key="3">
    <source>
        <dbReference type="Proteomes" id="UP001066276"/>
    </source>
</evidence>
<organism evidence="2 3">
    <name type="scientific">Pleurodeles waltl</name>
    <name type="common">Iberian ribbed newt</name>
    <dbReference type="NCBI Taxonomy" id="8319"/>
    <lineage>
        <taxon>Eukaryota</taxon>
        <taxon>Metazoa</taxon>
        <taxon>Chordata</taxon>
        <taxon>Craniata</taxon>
        <taxon>Vertebrata</taxon>
        <taxon>Euteleostomi</taxon>
        <taxon>Amphibia</taxon>
        <taxon>Batrachia</taxon>
        <taxon>Caudata</taxon>
        <taxon>Salamandroidea</taxon>
        <taxon>Salamandridae</taxon>
        <taxon>Pleurodelinae</taxon>
        <taxon>Pleurodeles</taxon>
    </lineage>
</organism>
<gene>
    <name evidence="2" type="ORF">NDU88_002148</name>
</gene>
<dbReference type="Proteomes" id="UP001066276">
    <property type="component" value="Chromosome 3_2"/>
</dbReference>
<dbReference type="EMBL" id="JANPWB010000006">
    <property type="protein sequence ID" value="KAJ1176881.1"/>
    <property type="molecule type" value="Genomic_DNA"/>
</dbReference>
<evidence type="ECO:0000256" key="1">
    <source>
        <dbReference type="SAM" id="MobiDB-lite"/>
    </source>
</evidence>
<comment type="caution">
    <text evidence="2">The sequence shown here is derived from an EMBL/GenBank/DDBJ whole genome shotgun (WGS) entry which is preliminary data.</text>
</comment>
<reference evidence="2" key="1">
    <citation type="journal article" date="2022" name="bioRxiv">
        <title>Sequencing and chromosome-scale assembly of the giantPleurodeles waltlgenome.</title>
        <authorList>
            <person name="Brown T."/>
            <person name="Elewa A."/>
            <person name="Iarovenko S."/>
            <person name="Subramanian E."/>
            <person name="Araus A.J."/>
            <person name="Petzold A."/>
            <person name="Susuki M."/>
            <person name="Suzuki K.-i.T."/>
            <person name="Hayashi T."/>
            <person name="Toyoda A."/>
            <person name="Oliveira C."/>
            <person name="Osipova E."/>
            <person name="Leigh N.D."/>
            <person name="Simon A."/>
            <person name="Yun M.H."/>
        </authorList>
    </citation>
    <scope>NUCLEOTIDE SEQUENCE</scope>
    <source>
        <strain evidence="2">20211129_DDA</strain>
        <tissue evidence="2">Liver</tissue>
    </source>
</reference>
<dbReference type="AlphaFoldDB" id="A0AAV7TKB8"/>
<keyword evidence="3" id="KW-1185">Reference proteome</keyword>
<protein>
    <submittedName>
        <fullName evidence="2">Uncharacterized protein</fullName>
    </submittedName>
</protein>